<feature type="region of interest" description="Disordered" evidence="1">
    <location>
        <begin position="901"/>
        <end position="928"/>
    </location>
</feature>
<organism evidence="3 4">
    <name type="scientific">Pontiella desulfatans</name>
    <dbReference type="NCBI Taxonomy" id="2750659"/>
    <lineage>
        <taxon>Bacteria</taxon>
        <taxon>Pseudomonadati</taxon>
        <taxon>Kiritimatiellota</taxon>
        <taxon>Kiritimatiellia</taxon>
        <taxon>Kiritimatiellales</taxon>
        <taxon>Pontiellaceae</taxon>
        <taxon>Pontiella</taxon>
    </lineage>
</organism>
<evidence type="ECO:0000313" key="4">
    <source>
        <dbReference type="Proteomes" id="UP000366872"/>
    </source>
</evidence>
<name>A0A6C2TXK2_PONDE</name>
<evidence type="ECO:0000256" key="1">
    <source>
        <dbReference type="SAM" id="MobiDB-lite"/>
    </source>
</evidence>
<gene>
    <name evidence="3" type="ORF">PDESU_00885</name>
</gene>
<proteinExistence type="predicted"/>
<dbReference type="Proteomes" id="UP000366872">
    <property type="component" value="Unassembled WGS sequence"/>
</dbReference>
<accession>A0A6C2TXK2</accession>
<sequence length="928" mass="100129">MKIMKVVVLMCGVLVCGISCHAAKTTGNVHCIGVQVFFANYNDAPPASIMSNKFRSAKLQYEKFSLGAMNMTYETGFVQLPLDRNQYLGGALDDAVNNELVKQGYRLADFDIIAYFHGSHPSGNKGVVGGGKIWLSGNGGAMIHEMGHAFGWGHQKRWAAKPETDEPYDPIHSNGNSDVIDVWSFMTTGTVDTEVAEKVRAKWIPNYYFLKQNTNATVRLYNYDEFNATVPEGFRRAMRVKRSSGNKKYFWLGYRARQLKEVDSGGDPTDKDNKYFRQGLVFHWERADDATDARMSGTSPVALDLHYGADKNTNDQTLQPGETFSDSAGDVHITNLGRGGSAPNEYIDVQVNTGSFPGNQAPEPTWNAPYSLLKGESYDFVVNPHEPDGDPVSCMWKTTTAGVSVNTSSNVLRKSWNSTGSKKQYVWVSDMKGEVVKLSRTIEVVDAYPVSQWQGVGSNTVWNTASNWVSAAEPSTKLDIASWSEAFAGANQPVLNSNVLSRLVYQLSVESSLDKDVTLTLQETNNALKVYGGIDMSAADQKLSIVGDGSVWIQAWQPWVVSSNSSLRLEADLNMKANQLTVESDGAVELSGDVSGGGTLVKSGSGTLALRGGSLDVQNMILDAGGLSLGSAASIDAITITNNLILNGGGLMIDIDPAATPNCDRLQVLGTLGGTGGGALKVSNLGAATFSSGQIFQVFDQPYPAGATMAIEPAQPGPGWVWVNRLAIDGSIAVVPAPSEGTFDHWATMESGMFGPNAAFEADPNSDGLKNGLAYFLGAPVAREEASGYMPVWEVYPGSNVAFSVYYRRLDEATNQVYHAIEYTTNLTEWILAVDGQDGIVETVEDDYYGRGIDRVNVSLYEELAPGGMLYGRLVVLDRMSPEVVMPHYDAWAAGHGLTGADADPSKDVDGDGRTNVEEFLDGSSPAE</sequence>
<dbReference type="SUPFAM" id="SSF51126">
    <property type="entry name" value="Pectin lyase-like"/>
    <property type="match status" value="1"/>
</dbReference>
<feature type="chain" id="PRO_5025693140" evidence="2">
    <location>
        <begin position="23"/>
        <end position="928"/>
    </location>
</feature>
<keyword evidence="4" id="KW-1185">Reference proteome</keyword>
<evidence type="ECO:0000256" key="2">
    <source>
        <dbReference type="SAM" id="SignalP"/>
    </source>
</evidence>
<keyword evidence="2" id="KW-0732">Signal</keyword>
<dbReference type="RefSeq" id="WP_136078008.1">
    <property type="nucleotide sequence ID" value="NZ_CAAHFG010000001.1"/>
</dbReference>
<protein>
    <submittedName>
        <fullName evidence="3">Uncharacterized protein</fullName>
    </submittedName>
</protein>
<reference evidence="3 4" key="1">
    <citation type="submission" date="2019-04" db="EMBL/GenBank/DDBJ databases">
        <authorList>
            <person name="Van Vliet M D."/>
        </authorList>
    </citation>
    <scope>NUCLEOTIDE SEQUENCE [LARGE SCALE GENOMIC DNA]</scope>
    <source>
        <strain evidence="3 4">F1</strain>
    </source>
</reference>
<feature type="compositionally biased region" description="Basic and acidic residues" evidence="1">
    <location>
        <begin position="904"/>
        <end position="917"/>
    </location>
</feature>
<dbReference type="AlphaFoldDB" id="A0A6C2TXK2"/>
<dbReference type="InterPro" id="IPR011050">
    <property type="entry name" value="Pectin_lyase_fold/virulence"/>
</dbReference>
<feature type="signal peptide" evidence="2">
    <location>
        <begin position="1"/>
        <end position="22"/>
    </location>
</feature>
<evidence type="ECO:0000313" key="3">
    <source>
        <dbReference type="EMBL" id="VGO12333.1"/>
    </source>
</evidence>
<dbReference type="EMBL" id="CAAHFG010000001">
    <property type="protein sequence ID" value="VGO12333.1"/>
    <property type="molecule type" value="Genomic_DNA"/>
</dbReference>